<gene>
    <name evidence="11 15" type="primary">argS</name>
    <name evidence="15" type="ORF">ND810_14390</name>
</gene>
<keyword evidence="8 11" id="KW-0648">Protein biosynthesis</keyword>
<dbReference type="InterPro" id="IPR036695">
    <property type="entry name" value="Arg-tRNA-synth_N_sf"/>
</dbReference>
<protein>
    <recommendedName>
        <fullName evidence="11">Arginine--tRNA ligase</fullName>
        <ecNumber evidence="11">6.1.1.19</ecNumber>
    </recommendedName>
    <alternativeName>
        <fullName evidence="11">Arginyl-tRNA synthetase</fullName>
        <shortName evidence="11">ArgRS</shortName>
    </alternativeName>
</protein>
<evidence type="ECO:0000256" key="5">
    <source>
        <dbReference type="ARBA" id="ARBA00022598"/>
    </source>
</evidence>
<reference evidence="15" key="1">
    <citation type="submission" date="2022-06" db="EMBL/GenBank/DDBJ databases">
        <title>Leptospira isolates from biofilms formed at urban environments.</title>
        <authorList>
            <person name="Ribeiro P.S."/>
            <person name="Sousa T."/>
            <person name="Carvalho N."/>
            <person name="Aburjaile F."/>
            <person name="Neves F."/>
            <person name="Oliveira D."/>
            <person name="Blanco L."/>
            <person name="Lima J."/>
            <person name="Costa F."/>
            <person name="Brenig B."/>
            <person name="Soares S."/>
            <person name="Ramos R."/>
            <person name="Goes-Neto A."/>
            <person name="Matiuzzi M."/>
            <person name="Azevedo V."/>
            <person name="Ristow P."/>
        </authorList>
    </citation>
    <scope>NUCLEOTIDE SEQUENCE</scope>
    <source>
        <strain evidence="15">VSF7</strain>
    </source>
</reference>
<dbReference type="Pfam" id="PF00750">
    <property type="entry name" value="tRNA-synt_1d"/>
    <property type="match status" value="1"/>
</dbReference>
<dbReference type="NCBIfam" id="TIGR00456">
    <property type="entry name" value="argS"/>
    <property type="match status" value="1"/>
</dbReference>
<comment type="subcellular location">
    <subcellularLocation>
        <location evidence="1 11">Cytoplasm</location>
    </subcellularLocation>
</comment>
<organism evidence="15 16">
    <name type="scientific">Leptospira levettii</name>
    <dbReference type="NCBI Taxonomy" id="2023178"/>
    <lineage>
        <taxon>Bacteria</taxon>
        <taxon>Pseudomonadati</taxon>
        <taxon>Spirochaetota</taxon>
        <taxon>Spirochaetia</taxon>
        <taxon>Leptospirales</taxon>
        <taxon>Leptospiraceae</taxon>
        <taxon>Leptospira</taxon>
    </lineage>
</organism>
<keyword evidence="9 11" id="KW-0030">Aminoacyl-tRNA synthetase</keyword>
<evidence type="ECO:0000256" key="11">
    <source>
        <dbReference type="HAMAP-Rule" id="MF_00123"/>
    </source>
</evidence>
<dbReference type="EMBL" id="JAMQQD010000005">
    <property type="protein sequence ID" value="MCW7516353.1"/>
    <property type="molecule type" value="Genomic_DNA"/>
</dbReference>
<dbReference type="InterPro" id="IPR008909">
    <property type="entry name" value="DALR_anticod-bd"/>
</dbReference>
<dbReference type="GO" id="GO:0005524">
    <property type="term" value="F:ATP binding"/>
    <property type="evidence" value="ECO:0007669"/>
    <property type="project" value="UniProtKB-UniRule"/>
</dbReference>
<keyword evidence="6 11" id="KW-0547">Nucleotide-binding</keyword>
<dbReference type="FunFam" id="3.40.50.620:FF:000062">
    <property type="entry name" value="Arginine--tRNA ligase"/>
    <property type="match status" value="1"/>
</dbReference>
<dbReference type="GO" id="GO:0004814">
    <property type="term" value="F:arginine-tRNA ligase activity"/>
    <property type="evidence" value="ECO:0007669"/>
    <property type="project" value="UniProtKB-UniRule"/>
</dbReference>
<dbReference type="Gene3D" id="1.10.730.10">
    <property type="entry name" value="Isoleucyl-tRNA Synthetase, Domain 1"/>
    <property type="match status" value="1"/>
</dbReference>
<dbReference type="InterPro" id="IPR014729">
    <property type="entry name" value="Rossmann-like_a/b/a_fold"/>
</dbReference>
<evidence type="ECO:0000256" key="4">
    <source>
        <dbReference type="ARBA" id="ARBA00022490"/>
    </source>
</evidence>
<evidence type="ECO:0000256" key="9">
    <source>
        <dbReference type="ARBA" id="ARBA00023146"/>
    </source>
</evidence>
<dbReference type="SMART" id="SM01016">
    <property type="entry name" value="Arg_tRNA_synt_N"/>
    <property type="match status" value="1"/>
</dbReference>
<dbReference type="Pfam" id="PF05746">
    <property type="entry name" value="DALR_1"/>
    <property type="match status" value="1"/>
</dbReference>
<feature type="domain" description="DALR anticodon binding" evidence="13">
    <location>
        <begin position="464"/>
        <end position="586"/>
    </location>
</feature>
<dbReference type="InterPro" id="IPR009080">
    <property type="entry name" value="tRNAsynth_Ia_anticodon-bd"/>
</dbReference>
<evidence type="ECO:0000259" key="14">
    <source>
        <dbReference type="SMART" id="SM01016"/>
    </source>
</evidence>
<comment type="subunit">
    <text evidence="3 11">Monomer.</text>
</comment>
<accession>A0AAW5V7M9</accession>
<dbReference type="FunFam" id="1.10.730.10:FF:000008">
    <property type="entry name" value="Arginine--tRNA ligase"/>
    <property type="match status" value="1"/>
</dbReference>
<dbReference type="InterPro" id="IPR001278">
    <property type="entry name" value="Arg-tRNA-ligase"/>
</dbReference>
<keyword evidence="4 11" id="KW-0963">Cytoplasm</keyword>
<dbReference type="AlphaFoldDB" id="A0AAW5V7M9"/>
<dbReference type="SUPFAM" id="SSF55190">
    <property type="entry name" value="Arginyl-tRNA synthetase (ArgRS), N-terminal 'additional' domain"/>
    <property type="match status" value="1"/>
</dbReference>
<dbReference type="RefSeq" id="WP_135702378.1">
    <property type="nucleotide sequence ID" value="NZ_JAMQPS010000002.1"/>
</dbReference>
<feature type="domain" description="Arginyl tRNA synthetase N-terminal" evidence="14">
    <location>
        <begin position="9"/>
        <end position="98"/>
    </location>
</feature>
<comment type="caution">
    <text evidence="15">The sequence shown here is derived from an EMBL/GenBank/DDBJ whole genome shotgun (WGS) entry which is preliminary data.</text>
</comment>
<comment type="catalytic activity">
    <reaction evidence="10 11">
        <text>tRNA(Arg) + L-arginine + ATP = L-arginyl-tRNA(Arg) + AMP + diphosphate</text>
        <dbReference type="Rhea" id="RHEA:20301"/>
        <dbReference type="Rhea" id="RHEA-COMP:9658"/>
        <dbReference type="Rhea" id="RHEA-COMP:9673"/>
        <dbReference type="ChEBI" id="CHEBI:30616"/>
        <dbReference type="ChEBI" id="CHEBI:32682"/>
        <dbReference type="ChEBI" id="CHEBI:33019"/>
        <dbReference type="ChEBI" id="CHEBI:78442"/>
        <dbReference type="ChEBI" id="CHEBI:78513"/>
        <dbReference type="ChEBI" id="CHEBI:456215"/>
        <dbReference type="EC" id="6.1.1.19"/>
    </reaction>
</comment>
<evidence type="ECO:0000256" key="8">
    <source>
        <dbReference type="ARBA" id="ARBA00022917"/>
    </source>
</evidence>
<dbReference type="InterPro" id="IPR005148">
    <property type="entry name" value="Arg-tRNA-synth_N"/>
</dbReference>
<evidence type="ECO:0000313" key="15">
    <source>
        <dbReference type="EMBL" id="MCW7516353.1"/>
    </source>
</evidence>
<comment type="similarity">
    <text evidence="2 11 12">Belongs to the class-I aminoacyl-tRNA synthetase family.</text>
</comment>
<dbReference type="PRINTS" id="PR01038">
    <property type="entry name" value="TRNASYNTHARG"/>
</dbReference>
<dbReference type="SUPFAM" id="SSF52374">
    <property type="entry name" value="Nucleotidylyl transferase"/>
    <property type="match status" value="1"/>
</dbReference>
<dbReference type="Proteomes" id="UP001209694">
    <property type="component" value="Unassembled WGS sequence"/>
</dbReference>
<evidence type="ECO:0000256" key="12">
    <source>
        <dbReference type="RuleBase" id="RU363038"/>
    </source>
</evidence>
<dbReference type="PANTHER" id="PTHR11956">
    <property type="entry name" value="ARGINYL-TRNA SYNTHETASE"/>
    <property type="match status" value="1"/>
</dbReference>
<dbReference type="HAMAP" id="MF_00123">
    <property type="entry name" value="Arg_tRNA_synth"/>
    <property type="match status" value="1"/>
</dbReference>
<evidence type="ECO:0000259" key="13">
    <source>
        <dbReference type="SMART" id="SM00836"/>
    </source>
</evidence>
<dbReference type="Gene3D" id="3.30.1360.70">
    <property type="entry name" value="Arginyl tRNA synthetase N-terminal domain"/>
    <property type="match status" value="1"/>
</dbReference>
<evidence type="ECO:0000256" key="6">
    <source>
        <dbReference type="ARBA" id="ARBA00022741"/>
    </source>
</evidence>
<sequence>MKANQLLKNIVLAELESAVKSYLQKQNVEIPFDDFKIRIEYSRDEKFGDYSSPFALENKNLLKLNPKDIAEGVLSEIKNDSLFDFVSFSPPGFINFRIRPSFLIGYVSKVMSPAVSFAKAEVLETILLEFVSANPTGPMNIVSARSAAYGDALANLLLSLGHTVKREFYVNDYGNQVYLLGVAVLLRIFESKGDLISFQEEESDESIFSLIEKRVLPKESYRGEYIKDIANELLQDLVHSKQVGDWIQNKNWEDCIQFLSKYAVEYNLSRQKEDLNLFGVQFDKFYSERSLHESGEVEKVPTFLKKEDISTIDGKLHFLSTHYGDDKDRVIRREDGRPTYLMADIAYHFDKYKRGFTKLIDIWGPDHYGYIARLKGAVESFGKTKESFMVLIAQQVNLIENKEKVKMSKRLGIFQTMRDLLAYLGKNGKDVGRYFFLMRSSDAPLDFDLDLAKDESDKNPVFYIQYAHARVCSIFRELQMNISEWKFPSELKDEQFQQEERIRLLFWVSRFQEEVYDTATHLEPHRLTNYLQSLSKAFTKFYSHKDNRIKEKVGEERDQLLLLIYVTKLAIASGLELLGISSPEKMSKEVEG</sequence>
<dbReference type="PANTHER" id="PTHR11956:SF5">
    <property type="entry name" value="ARGININE--TRNA LIGASE, CYTOPLASMIC"/>
    <property type="match status" value="1"/>
</dbReference>
<dbReference type="Gene3D" id="3.40.50.620">
    <property type="entry name" value="HUPs"/>
    <property type="match status" value="1"/>
</dbReference>
<dbReference type="CDD" id="cd00671">
    <property type="entry name" value="ArgRS_core"/>
    <property type="match status" value="1"/>
</dbReference>
<dbReference type="GO" id="GO:0006420">
    <property type="term" value="P:arginyl-tRNA aminoacylation"/>
    <property type="evidence" value="ECO:0007669"/>
    <property type="project" value="UniProtKB-UniRule"/>
</dbReference>
<name>A0AAW5V7M9_9LEPT</name>
<dbReference type="EC" id="6.1.1.19" evidence="11"/>
<keyword evidence="5 11" id="KW-0436">Ligase</keyword>
<proteinExistence type="inferred from homology"/>
<keyword evidence="7 11" id="KW-0067">ATP-binding</keyword>
<feature type="short sequence motif" description="'HIGH' region" evidence="11">
    <location>
        <begin position="133"/>
        <end position="143"/>
    </location>
</feature>
<dbReference type="GO" id="GO:0005737">
    <property type="term" value="C:cytoplasm"/>
    <property type="evidence" value="ECO:0007669"/>
    <property type="project" value="UniProtKB-SubCell"/>
</dbReference>
<dbReference type="SUPFAM" id="SSF47323">
    <property type="entry name" value="Anticodon-binding domain of a subclass of class I aminoacyl-tRNA synthetases"/>
    <property type="match status" value="1"/>
</dbReference>
<evidence type="ECO:0000313" key="16">
    <source>
        <dbReference type="Proteomes" id="UP001209694"/>
    </source>
</evidence>
<evidence type="ECO:0000256" key="3">
    <source>
        <dbReference type="ARBA" id="ARBA00011245"/>
    </source>
</evidence>
<dbReference type="Pfam" id="PF03485">
    <property type="entry name" value="Arg_tRNA_synt_N"/>
    <property type="match status" value="1"/>
</dbReference>
<evidence type="ECO:0000256" key="2">
    <source>
        <dbReference type="ARBA" id="ARBA00005594"/>
    </source>
</evidence>
<dbReference type="SMART" id="SM00836">
    <property type="entry name" value="DALR_1"/>
    <property type="match status" value="1"/>
</dbReference>
<dbReference type="InterPro" id="IPR035684">
    <property type="entry name" value="ArgRS_core"/>
</dbReference>
<evidence type="ECO:0000256" key="7">
    <source>
        <dbReference type="ARBA" id="ARBA00022840"/>
    </source>
</evidence>
<evidence type="ECO:0000256" key="1">
    <source>
        <dbReference type="ARBA" id="ARBA00004496"/>
    </source>
</evidence>
<evidence type="ECO:0000256" key="10">
    <source>
        <dbReference type="ARBA" id="ARBA00049339"/>
    </source>
</evidence>